<dbReference type="CDD" id="cd00110">
    <property type="entry name" value="LamG"/>
    <property type="match status" value="1"/>
</dbReference>
<dbReference type="InterPro" id="IPR013320">
    <property type="entry name" value="ConA-like_dom_sf"/>
</dbReference>
<dbReference type="InterPro" id="IPR036322">
    <property type="entry name" value="WD40_repeat_dom_sf"/>
</dbReference>
<dbReference type="SMART" id="SM00282">
    <property type="entry name" value="LamG"/>
    <property type="match status" value="1"/>
</dbReference>
<protein>
    <recommendedName>
        <fullName evidence="3">Laminin G domain-containing protein</fullName>
    </recommendedName>
</protein>
<dbReference type="SUPFAM" id="SSF49899">
    <property type="entry name" value="Concanavalin A-like lectins/glucanases"/>
    <property type="match status" value="1"/>
</dbReference>
<evidence type="ECO:0000256" key="1">
    <source>
        <dbReference type="PROSITE-ProRule" id="PRU00122"/>
    </source>
</evidence>
<comment type="caution">
    <text evidence="4">The sequence shown here is derived from an EMBL/GenBank/DDBJ whole genome shotgun (WGS) entry which is preliminary data.</text>
</comment>
<dbReference type="InterPro" id="IPR015943">
    <property type="entry name" value="WD40/YVTN_repeat-like_dom_sf"/>
</dbReference>
<feature type="domain" description="Laminin G" evidence="3">
    <location>
        <begin position="22"/>
        <end position="212"/>
    </location>
</feature>
<dbReference type="PROSITE" id="PS50025">
    <property type="entry name" value="LAM_G_DOMAIN"/>
    <property type="match status" value="1"/>
</dbReference>
<dbReference type="Proteomes" id="UP000663845">
    <property type="component" value="Unassembled WGS sequence"/>
</dbReference>
<proteinExistence type="predicted"/>
<accession>A0A815HKJ3</accession>
<dbReference type="Gene3D" id="2.130.10.10">
    <property type="entry name" value="YVTN repeat-like/Quinoprotein amine dehydrogenase"/>
    <property type="match status" value="1"/>
</dbReference>
<dbReference type="AlphaFoldDB" id="A0A815HKJ3"/>
<dbReference type="PANTHER" id="PTHR15036:SF49">
    <property type="entry name" value="AXOTACTIN"/>
    <property type="match status" value="1"/>
</dbReference>
<dbReference type="GO" id="GO:0016020">
    <property type="term" value="C:membrane"/>
    <property type="evidence" value="ECO:0007669"/>
    <property type="project" value="UniProtKB-SubCell"/>
</dbReference>
<dbReference type="InterPro" id="IPR050372">
    <property type="entry name" value="Neurexin-related_CASP"/>
</dbReference>
<evidence type="ECO:0000313" key="5">
    <source>
        <dbReference type="Proteomes" id="UP000663845"/>
    </source>
</evidence>
<feature type="chain" id="PRO_5032564378" description="Laminin G domain-containing protein" evidence="2">
    <location>
        <begin position="17"/>
        <end position="677"/>
    </location>
</feature>
<comment type="caution">
    <text evidence="1">Lacks conserved residue(s) required for the propagation of feature annotation.</text>
</comment>
<reference evidence="4" key="1">
    <citation type="submission" date="2021-02" db="EMBL/GenBank/DDBJ databases">
        <authorList>
            <person name="Nowell W R."/>
        </authorList>
    </citation>
    <scope>NUCLEOTIDE SEQUENCE</scope>
</reference>
<evidence type="ECO:0000256" key="2">
    <source>
        <dbReference type="SAM" id="SignalP"/>
    </source>
</evidence>
<name>A0A815HKJ3_9BILA</name>
<dbReference type="Gene3D" id="2.60.120.200">
    <property type="match status" value="1"/>
</dbReference>
<sequence>MCIWYILLFIIPFVHSVHFNSNENNNDKNSVFVIYPRLYLCNNGSFSFEFRTKARNGLIFYTNDNYYSDSIIVSIYNEKLLVEQKFGKSKTYQQFDHSINDDKWYKIAFKRRSSLLTEIVLYSVALRNVENRIIKSKSLNYLPFTSLNTSSMVYIGGLPLNLYKKQRHTSEFLFQSFQGFVRNLRYGLCGCPERIQYPLFSSLSTNFQSEVCEQQMSLCSSSSCECLNVDEEPRYQCDCSNKTCSIMTIMNKNLIQYEIDFTSVEYISKSDASSFTYGTHPYIFNVIKRDLNQYGLVTFSPIDIQQGNCMWDLNKCSIDLSLTFIFSIDRVNKSSTIFTQYFKHAASIHINLNVLNSTYSTLNFDLWLPFHRGLLPIVSGLLLFPLALAFAARKCTHGACLPGGARAGYVPVLTGTSGVTQTENALYAGPSSRTTRDLQLIDQRGDNLASSAAAGSSGGLETTRIEQTREIVREYGGMDSAGGIFTTYPTLSSRYGDFARDAHHQQSSSAYSQQHVIETDYHAPPVGDFGYGRGGVGMDGYRDTFESWEGAGAGGGYSMNAMFAEGGLQTDYELSNINSVSMTPNGKYAIVGQSQGPPQIWDAVNGQLVSSMQGTSVNCSKVALACSGTLLVGLASDGVDAQPCVLQIWDVNTGKPVQLTHQIKCATFTLSNNSNNL</sequence>
<dbReference type="EMBL" id="CAJNOG010000761">
    <property type="protein sequence ID" value="CAF1352775.1"/>
    <property type="molecule type" value="Genomic_DNA"/>
</dbReference>
<dbReference type="PANTHER" id="PTHR15036">
    <property type="entry name" value="PIKACHURIN-LIKE PROTEIN"/>
    <property type="match status" value="1"/>
</dbReference>
<feature type="signal peptide" evidence="2">
    <location>
        <begin position="1"/>
        <end position="16"/>
    </location>
</feature>
<feature type="non-terminal residue" evidence="4">
    <location>
        <position position="677"/>
    </location>
</feature>
<organism evidence="4 5">
    <name type="scientific">Adineta steineri</name>
    <dbReference type="NCBI Taxonomy" id="433720"/>
    <lineage>
        <taxon>Eukaryota</taxon>
        <taxon>Metazoa</taxon>
        <taxon>Spiralia</taxon>
        <taxon>Gnathifera</taxon>
        <taxon>Rotifera</taxon>
        <taxon>Eurotatoria</taxon>
        <taxon>Bdelloidea</taxon>
        <taxon>Adinetida</taxon>
        <taxon>Adinetidae</taxon>
        <taxon>Adineta</taxon>
    </lineage>
</organism>
<keyword evidence="2" id="KW-0732">Signal</keyword>
<gene>
    <name evidence="4" type="ORF">JYZ213_LOCUS35135</name>
</gene>
<dbReference type="InterPro" id="IPR001791">
    <property type="entry name" value="Laminin_G"/>
</dbReference>
<dbReference type="SUPFAM" id="SSF50978">
    <property type="entry name" value="WD40 repeat-like"/>
    <property type="match status" value="1"/>
</dbReference>
<evidence type="ECO:0000259" key="3">
    <source>
        <dbReference type="PROSITE" id="PS50025"/>
    </source>
</evidence>
<dbReference type="Pfam" id="PF02210">
    <property type="entry name" value="Laminin_G_2"/>
    <property type="match status" value="1"/>
</dbReference>
<evidence type="ECO:0000313" key="4">
    <source>
        <dbReference type="EMBL" id="CAF1352775.1"/>
    </source>
</evidence>